<dbReference type="AlphaFoldDB" id="A0A6S7HRR7"/>
<dbReference type="InterPro" id="IPR000477">
    <property type="entry name" value="RT_dom"/>
</dbReference>
<proteinExistence type="predicted"/>
<dbReference type="InterPro" id="IPR043502">
    <property type="entry name" value="DNA/RNA_pol_sf"/>
</dbReference>
<gene>
    <name evidence="1" type="ORF">PACLA_8A083013</name>
</gene>
<accession>A0A6S7HRR7</accession>
<comment type="caution">
    <text evidence="1">The sequence shown here is derived from an EMBL/GenBank/DDBJ whole genome shotgun (WGS) entry which is preliminary data.</text>
</comment>
<keyword evidence="2" id="KW-1185">Reference proteome</keyword>
<dbReference type="SUPFAM" id="SSF56672">
    <property type="entry name" value="DNA/RNA polymerases"/>
    <property type="match status" value="1"/>
</dbReference>
<dbReference type="OrthoDB" id="8197232at2759"/>
<name>A0A6S7HRR7_PARCT</name>
<protein>
    <submittedName>
        <fullName evidence="1">Uncharacterized protein</fullName>
    </submittedName>
</protein>
<dbReference type="Proteomes" id="UP001152795">
    <property type="component" value="Unassembled WGS sequence"/>
</dbReference>
<reference evidence="1" key="1">
    <citation type="submission" date="2020-04" db="EMBL/GenBank/DDBJ databases">
        <authorList>
            <person name="Alioto T."/>
            <person name="Alioto T."/>
            <person name="Gomez Garrido J."/>
        </authorList>
    </citation>
    <scope>NUCLEOTIDE SEQUENCE</scope>
    <source>
        <strain evidence="1">A484AB</strain>
    </source>
</reference>
<organism evidence="1 2">
    <name type="scientific">Paramuricea clavata</name>
    <name type="common">Red gorgonian</name>
    <name type="synonym">Violescent sea-whip</name>
    <dbReference type="NCBI Taxonomy" id="317549"/>
    <lineage>
        <taxon>Eukaryota</taxon>
        <taxon>Metazoa</taxon>
        <taxon>Cnidaria</taxon>
        <taxon>Anthozoa</taxon>
        <taxon>Octocorallia</taxon>
        <taxon>Malacalcyonacea</taxon>
        <taxon>Plexauridae</taxon>
        <taxon>Paramuricea</taxon>
    </lineage>
</organism>
<dbReference type="Pfam" id="PF00078">
    <property type="entry name" value="RVT_1"/>
    <property type="match status" value="1"/>
</dbReference>
<evidence type="ECO:0000313" key="2">
    <source>
        <dbReference type="Proteomes" id="UP001152795"/>
    </source>
</evidence>
<dbReference type="PROSITE" id="PS50878">
    <property type="entry name" value="RT_POL"/>
    <property type="match status" value="1"/>
</dbReference>
<dbReference type="PANTHER" id="PTHR33332">
    <property type="entry name" value="REVERSE TRANSCRIPTASE DOMAIN-CONTAINING PROTEIN"/>
    <property type="match status" value="1"/>
</dbReference>
<evidence type="ECO:0000313" key="1">
    <source>
        <dbReference type="EMBL" id="CAB3997381.1"/>
    </source>
</evidence>
<sequence length="191" mass="21651">MDRGLFTGVLFLDLKKAFDTVDHSILLAKLEKYGIQGKSLEWFKSYLKDRKQVCSINGKKSSANDINCGVPQGSNVGPILFLLYINDLPNSLKMSKPSMFADDTNLTCVGQSSSEIETKLNEELENVHRWLTANKLTLNDEKTEFMLIGSRSRIACVHNSPVLKLGHRHIKRVYYKKSLVNAFKRRLDKTA</sequence>
<dbReference type="EMBL" id="CACRXK020003086">
    <property type="protein sequence ID" value="CAB3997381.1"/>
    <property type="molecule type" value="Genomic_DNA"/>
</dbReference>